<evidence type="ECO:0000256" key="2">
    <source>
        <dbReference type="ARBA" id="ARBA00007405"/>
    </source>
</evidence>
<dbReference type="RefSeq" id="WP_018663796.1">
    <property type="nucleotide sequence ID" value="NZ_HF952018.1"/>
</dbReference>
<dbReference type="InterPro" id="IPR006142">
    <property type="entry name" value="INTEIN"/>
</dbReference>
<keyword evidence="9 14" id="KW-0215">Deoxyribonucleotide synthesis</keyword>
<evidence type="ECO:0000256" key="1">
    <source>
        <dbReference type="ARBA" id="ARBA00001922"/>
    </source>
</evidence>
<dbReference type="SUPFAM" id="SSF51998">
    <property type="entry name" value="PFL-like glycyl radical enzymes"/>
    <property type="match status" value="1"/>
</dbReference>
<keyword evidence="7" id="KW-0651">Protein splicing</keyword>
<dbReference type="SUPFAM" id="SSF55608">
    <property type="entry name" value="Homing endonucleases"/>
    <property type="match status" value="1"/>
</dbReference>
<gene>
    <name evidence="16" type="ORF">TCEL_01164</name>
</gene>
<evidence type="ECO:0000256" key="10">
    <source>
        <dbReference type="ARBA" id="ARBA00023157"/>
    </source>
</evidence>
<dbReference type="InterPro" id="IPR024434">
    <property type="entry name" value="TSCPD_dom"/>
</dbReference>
<dbReference type="GO" id="GO:0004748">
    <property type="term" value="F:ribonucleoside-diphosphate reductase activity, thioredoxin disulfide as acceptor"/>
    <property type="evidence" value="ECO:0007669"/>
    <property type="project" value="UniProtKB-EC"/>
</dbReference>
<keyword evidence="3" id="KW-0846">Cobalamin</keyword>
<dbReference type="InterPro" id="IPR004860">
    <property type="entry name" value="LAGLIDADG_dom"/>
</dbReference>
<dbReference type="InterPro" id="IPR030934">
    <property type="entry name" value="Intein_C"/>
</dbReference>
<dbReference type="eggNOG" id="COG0209">
    <property type="taxonomic scope" value="Bacteria"/>
</dbReference>
<comment type="caution">
    <text evidence="16">The sequence shown here is derived from an EMBL/GenBank/DDBJ whole genome shotgun (WGS) entry which is preliminary data.</text>
</comment>
<sequence>MGFSNNAIKVLEKRYLAKDENGNILETPDDMLHRVAKTVAEADKFYDENADVQKTEKIFYEMMKSLNFLPNSPTLMNAGRPLGQLSACFVLPVEDSMEGIFDSIKNAALIHKSGGGTGFSFSRLRPSGSSVKSTGGVASGPVSFMKVFDAATEAVKQGGTRRGANMGILRVDHPDILEFIRCKEDNNAINNFNISVAVTEKFMEAVIKGEDYDLIDPNTKKVKGRLNAREVFDLIVKMAWKNGEPGIVFIDRMNKFNPTPHLGEIESTNPCLHKDTLISTKEGLKKISELYSEYGDKEVEILTDNRVLNEGIGVKLRSAKIIKTGIRRTLRIELSNGQYLILTPEHKVMTVDGWKMAKDLSVEDEVLIQSGEGVLVKEDSIGRELGFLLGYILGDGWLTFDGKVLGAVFAENEKYIMDKIQEISQKYNGGKGIVNKRENGIWQILFKRKEFVEKIKELGIEAKRAPFKRVPKAIFTASKETIAAFLDGIFSADGTVNYVDEDHRDIRLSSASKDLLFDVQLILLNLGITSKIYNRTKKNQSQFKYRNKNGEEKTYTSNNFYELIINGNDIIKFKEVIGALTHKEKNQKLNEICRESRKNIYYKFKVKEIKEWEECEVYDVIEPVTNSLIANGIVVHNCGEQPLLPFESCNLGSINLANMVKWNGKEYEVDYQLLEETVFNAVHFLDNVIDVNVYPLREIEAMTKRTRKIGLGVMGFADMLIKLNIPYNSEKAVEFAENIMKFINDKSKEASRRLAKSRGAFPEFKNSIYRDGEPLRNATTTTIAPTGTISILAGVSSGIEPLFALAFWRNVLDNEKLVEVNYLLEDVLKKRGIYSKDLIDKIAEKGTLEGIKEVPDEIKKIFVTAHEIEPIWHIKMQAAFQKYTDNAVSKTVNFKNSATVEDVKTVYLLAYRLGCKGVTIYRDGSREGQVINIGKNKEAKADEHIPRERPEITMGITEKVRVGCGNLYITVNYDDNGICEVFTNVGKAGGCPSQSEATARLVSIALRSGMDVKEIIEQLKGIRCHSTLRQRANNKDIKVLSCPDAIARTIETLLDIKRVNGFKDFNIKPAEEIEDLIANSSKKSKIKCPECGNEITHQDGCVICPSCGYSKCS</sequence>
<dbReference type="Pfam" id="PF14890">
    <property type="entry name" value="Intein_splicing"/>
    <property type="match status" value="1"/>
</dbReference>
<dbReference type="GO" id="GO:0004519">
    <property type="term" value="F:endonuclease activity"/>
    <property type="evidence" value="ECO:0007669"/>
    <property type="project" value="InterPro"/>
</dbReference>
<comment type="function">
    <text evidence="14">Provides the precursors necessary for DNA synthesis. Catalyzes the biosynthesis of deoxyribonucleotides from the corresponding ribonucleotides.</text>
</comment>
<evidence type="ECO:0000256" key="11">
    <source>
        <dbReference type="ARBA" id="ARBA00023285"/>
    </source>
</evidence>
<dbReference type="AlphaFoldDB" id="R7RUC6"/>
<evidence type="ECO:0000256" key="5">
    <source>
        <dbReference type="ARBA" id="ARBA00022741"/>
    </source>
</evidence>
<name>R7RUC6_9CLOT</name>
<dbReference type="Gene3D" id="3.20.70.20">
    <property type="match status" value="2"/>
</dbReference>
<keyword evidence="6" id="KW-0068">Autocatalytic cleavage</keyword>
<keyword evidence="8 14" id="KW-0560">Oxidoreductase</keyword>
<reference evidence="16" key="1">
    <citation type="submission" date="2013-03" db="EMBL/GenBank/DDBJ databases">
        <title>Draft genome sequence of the hydrogen-ethanol-producing anaerobic alkalithermophilic Caloramator celere.</title>
        <authorList>
            <person name="Ciranna A."/>
            <person name="Larjo A."/>
            <person name="Kivisto A."/>
            <person name="Santala V."/>
            <person name="Roos C."/>
            <person name="Karp M."/>
        </authorList>
    </citation>
    <scope>NUCLEOTIDE SEQUENCE [LARGE SCALE GENOMIC DNA]</scope>
    <source>
        <strain evidence="16">DSM 8682</strain>
    </source>
</reference>
<dbReference type="NCBIfam" id="TIGR01445">
    <property type="entry name" value="intein_Nterm"/>
    <property type="match status" value="1"/>
</dbReference>
<dbReference type="GO" id="GO:0031419">
    <property type="term" value="F:cobalamin binding"/>
    <property type="evidence" value="ECO:0007669"/>
    <property type="project" value="UniProtKB-KW"/>
</dbReference>
<evidence type="ECO:0000256" key="9">
    <source>
        <dbReference type="ARBA" id="ARBA00023116"/>
    </source>
</evidence>
<organism evidence="16 17">
    <name type="scientific">Thermobrachium celere DSM 8682</name>
    <dbReference type="NCBI Taxonomy" id="941824"/>
    <lineage>
        <taxon>Bacteria</taxon>
        <taxon>Bacillati</taxon>
        <taxon>Bacillota</taxon>
        <taxon>Clostridia</taxon>
        <taxon>Eubacteriales</taxon>
        <taxon>Clostridiaceae</taxon>
        <taxon>Thermobrachium</taxon>
    </lineage>
</organism>
<dbReference type="InterPro" id="IPR013344">
    <property type="entry name" value="RNR_NrdJ/NrdZ"/>
</dbReference>
<protein>
    <recommendedName>
        <fullName evidence="14">Ribonucleoside-diphosphate reductase</fullName>
        <ecNumber evidence="14">1.17.4.1</ecNumber>
    </recommendedName>
</protein>
<dbReference type="NCBIfam" id="TIGR01443">
    <property type="entry name" value="intein_Cterm"/>
    <property type="match status" value="1"/>
</dbReference>
<feature type="domain" description="DOD-type homing endonuclease" evidence="15">
    <location>
        <begin position="388"/>
        <end position="528"/>
    </location>
</feature>
<dbReference type="InterPro" id="IPR000788">
    <property type="entry name" value="RNR_lg_C"/>
</dbReference>
<keyword evidence="17" id="KW-1185">Reference proteome</keyword>
<evidence type="ECO:0000256" key="8">
    <source>
        <dbReference type="ARBA" id="ARBA00023002"/>
    </source>
</evidence>
<dbReference type="Pfam" id="PF02867">
    <property type="entry name" value="Ribonuc_red_lgC"/>
    <property type="match status" value="1"/>
</dbReference>
<dbReference type="GO" id="GO:0009263">
    <property type="term" value="P:deoxyribonucleotide biosynthetic process"/>
    <property type="evidence" value="ECO:0007669"/>
    <property type="project" value="UniProtKB-KW"/>
</dbReference>
<keyword evidence="5" id="KW-0547">Nucleotide-binding</keyword>
<dbReference type="InterPro" id="IPR027434">
    <property type="entry name" value="Homing_endonucl"/>
</dbReference>
<dbReference type="PROSITE" id="PS50817">
    <property type="entry name" value="INTEIN_N_TER"/>
    <property type="match status" value="1"/>
</dbReference>
<evidence type="ECO:0000256" key="12">
    <source>
        <dbReference type="ARBA" id="ARBA00025437"/>
    </source>
</evidence>
<dbReference type="Gene3D" id="2.170.16.10">
    <property type="entry name" value="Hedgehog/Intein (Hint) domain"/>
    <property type="match status" value="1"/>
</dbReference>
<dbReference type="InterPro" id="IPR008926">
    <property type="entry name" value="RNR_R1-su_N"/>
</dbReference>
<evidence type="ECO:0000256" key="14">
    <source>
        <dbReference type="RuleBase" id="RU003410"/>
    </source>
</evidence>
<dbReference type="GO" id="GO:0005524">
    <property type="term" value="F:ATP binding"/>
    <property type="evidence" value="ECO:0007669"/>
    <property type="project" value="InterPro"/>
</dbReference>
<dbReference type="eggNOG" id="COG1372">
    <property type="taxonomic scope" value="Bacteria"/>
</dbReference>
<dbReference type="SUPFAM" id="SSF48168">
    <property type="entry name" value="R1 subunit of ribonucleotide reductase, N-terminal domain"/>
    <property type="match status" value="1"/>
</dbReference>
<dbReference type="InterPro" id="IPR003586">
    <property type="entry name" value="Hint_dom_C"/>
</dbReference>
<dbReference type="Pfam" id="PF00317">
    <property type="entry name" value="Ribonuc_red_lgN"/>
    <property type="match status" value="1"/>
</dbReference>
<dbReference type="SMART" id="SM00306">
    <property type="entry name" value="HintN"/>
    <property type="match status" value="1"/>
</dbReference>
<proteinExistence type="inferred from homology"/>
<comment type="catalytic activity">
    <reaction evidence="13 14">
        <text>a 2'-deoxyribonucleoside 5'-diphosphate + [thioredoxin]-disulfide + H2O = a ribonucleoside 5'-diphosphate + [thioredoxin]-dithiol</text>
        <dbReference type="Rhea" id="RHEA:23252"/>
        <dbReference type="Rhea" id="RHEA-COMP:10698"/>
        <dbReference type="Rhea" id="RHEA-COMP:10700"/>
        <dbReference type="ChEBI" id="CHEBI:15377"/>
        <dbReference type="ChEBI" id="CHEBI:29950"/>
        <dbReference type="ChEBI" id="CHEBI:50058"/>
        <dbReference type="ChEBI" id="CHEBI:57930"/>
        <dbReference type="ChEBI" id="CHEBI:73316"/>
        <dbReference type="EC" id="1.17.4.1"/>
    </reaction>
</comment>
<dbReference type="Gene3D" id="3.10.28.10">
    <property type="entry name" value="Homing endonucleases"/>
    <property type="match status" value="1"/>
</dbReference>
<dbReference type="Pfam" id="PF14528">
    <property type="entry name" value="LAGLIDADG_3"/>
    <property type="match status" value="1"/>
</dbReference>
<evidence type="ECO:0000256" key="3">
    <source>
        <dbReference type="ARBA" id="ARBA00022628"/>
    </source>
</evidence>
<keyword evidence="4" id="KW-0237">DNA synthesis</keyword>
<dbReference type="SMART" id="SM00305">
    <property type="entry name" value="HintC"/>
    <property type="match status" value="1"/>
</dbReference>
<dbReference type="InterPro" id="IPR050862">
    <property type="entry name" value="RdRp_reductase_class-2"/>
</dbReference>
<evidence type="ECO:0000256" key="7">
    <source>
        <dbReference type="ARBA" id="ARBA00023000"/>
    </source>
</evidence>
<dbReference type="EC" id="1.17.4.1" evidence="14"/>
<keyword evidence="10" id="KW-1015">Disulfide bond</keyword>
<dbReference type="Pfam" id="PF12637">
    <property type="entry name" value="TSCPD"/>
    <property type="match status" value="1"/>
</dbReference>
<dbReference type="GO" id="GO:0016539">
    <property type="term" value="P:intein-mediated protein splicing"/>
    <property type="evidence" value="ECO:0007669"/>
    <property type="project" value="InterPro"/>
</dbReference>
<dbReference type="CDD" id="cd02888">
    <property type="entry name" value="RNR_II_dimer"/>
    <property type="match status" value="1"/>
</dbReference>
<dbReference type="Proteomes" id="UP000014923">
    <property type="component" value="Unassembled WGS sequence"/>
</dbReference>
<dbReference type="PRINTS" id="PR00379">
    <property type="entry name" value="INTEIN"/>
</dbReference>
<dbReference type="UniPathway" id="UPA00326"/>
<dbReference type="EMBL" id="CAVN010000102">
    <property type="protein sequence ID" value="CDF58945.1"/>
    <property type="molecule type" value="Genomic_DNA"/>
</dbReference>
<dbReference type="InterPro" id="IPR013509">
    <property type="entry name" value="RNR_lsu_N"/>
</dbReference>
<evidence type="ECO:0000313" key="17">
    <source>
        <dbReference type="Proteomes" id="UP000014923"/>
    </source>
</evidence>
<evidence type="ECO:0000259" key="15">
    <source>
        <dbReference type="PROSITE" id="PS50819"/>
    </source>
</evidence>
<comment type="similarity">
    <text evidence="2">Belongs to the ribonucleoside diphosphate reductase class-2 family.</text>
</comment>
<dbReference type="OrthoDB" id="9762933at2"/>
<dbReference type="PANTHER" id="PTHR43371">
    <property type="entry name" value="VITAMIN B12-DEPENDENT RIBONUCLEOTIDE REDUCTASE"/>
    <property type="match status" value="1"/>
</dbReference>
<dbReference type="SUPFAM" id="SSF51294">
    <property type="entry name" value="Hedgehog/intein (Hint) domain"/>
    <property type="match status" value="1"/>
</dbReference>
<dbReference type="InterPro" id="IPR003587">
    <property type="entry name" value="Hint_dom_N"/>
</dbReference>
<dbReference type="CDD" id="cd00081">
    <property type="entry name" value="Hint"/>
    <property type="match status" value="1"/>
</dbReference>
<dbReference type="PANTHER" id="PTHR43371:SF1">
    <property type="entry name" value="RIBONUCLEOSIDE-DIPHOSPHATE REDUCTASE"/>
    <property type="match status" value="1"/>
</dbReference>
<evidence type="ECO:0000256" key="6">
    <source>
        <dbReference type="ARBA" id="ARBA00022813"/>
    </source>
</evidence>
<dbReference type="PROSITE" id="PS50819">
    <property type="entry name" value="INTEIN_ENDONUCLEASE"/>
    <property type="match status" value="1"/>
</dbReference>
<dbReference type="InterPro" id="IPR036844">
    <property type="entry name" value="Hint_dom_sf"/>
</dbReference>
<evidence type="ECO:0000256" key="13">
    <source>
        <dbReference type="ARBA" id="ARBA00047754"/>
    </source>
</evidence>
<dbReference type="InterPro" id="IPR004042">
    <property type="entry name" value="Intein_endonuc_central"/>
</dbReference>
<comment type="function">
    <text evidence="12">Catalyzes the reduction of ribonucleotides to deoxyribonucleotides. May function to provide a pool of deoxyribonucleotide precursors for DNA repair during oxygen limitation and/or for immediate growth after restoration of oxygen.</text>
</comment>
<dbReference type="InterPro" id="IPR006141">
    <property type="entry name" value="Intein_N"/>
</dbReference>
<comment type="cofactor">
    <cofactor evidence="1">
        <name>adenosylcob(III)alamin</name>
        <dbReference type="ChEBI" id="CHEBI:18408"/>
    </cofactor>
</comment>
<evidence type="ECO:0000256" key="4">
    <source>
        <dbReference type="ARBA" id="ARBA00022634"/>
    </source>
</evidence>
<keyword evidence="11" id="KW-0170">Cobalt</keyword>
<comment type="similarity">
    <text evidence="14">Belongs to the ribonucleoside diphosphate reductase large chain family.</text>
</comment>
<dbReference type="PROSITE" id="PS50818">
    <property type="entry name" value="INTEIN_C_TER"/>
    <property type="match status" value="1"/>
</dbReference>
<accession>R7RUC6</accession>
<dbReference type="HOGENOM" id="CLU_000404_2_1_9"/>
<evidence type="ECO:0000313" key="16">
    <source>
        <dbReference type="EMBL" id="CDF58945.1"/>
    </source>
</evidence>
<dbReference type="GO" id="GO:0071897">
    <property type="term" value="P:DNA biosynthetic process"/>
    <property type="evidence" value="ECO:0007669"/>
    <property type="project" value="UniProtKB-KW"/>
</dbReference>